<feature type="chain" id="PRO_5038117743" evidence="1">
    <location>
        <begin position="24"/>
        <end position="265"/>
    </location>
</feature>
<sequence length="265" mass="27723">MNRVRSVLAGLAVALPALTFAQAAEVVDLPTRAGVTERLLVLPNATPTAVAVLLTGGNGHLDIAGNGFIRRDANFLVRSRDLFAQQGFAVVVVDVPSDHASPPYLGGDFRASPEHAADLGAVVAWARGRFGKPVWVIGTSRGTQSAATAGLRLQGAQAPDGIVLTSTIMGRSRFGDSTAPPLTELDLTGLKQPVLVVHHAHDPCGVCPPERLPELMKHLPASAVLKTVDGGASRGAACDPWSHHGYNGIENQVVGAVAAWMREHQ</sequence>
<reference evidence="2" key="1">
    <citation type="journal article" date="2012" name="J. Microbiol. Biotechnol.">
        <title>Ramlibacter ginsenosidimutans sp. nov., with ginsenoside-converting activity.</title>
        <authorList>
            <person name="Wang L."/>
            <person name="An D.S."/>
            <person name="Kim S.G."/>
            <person name="Jin F.X."/>
            <person name="Kim S.C."/>
            <person name="Lee S.T."/>
            <person name="Im W.T."/>
        </authorList>
    </citation>
    <scope>NUCLEOTIDE SEQUENCE</scope>
    <source>
        <strain evidence="2">KACC 17527</strain>
    </source>
</reference>
<keyword evidence="2" id="KW-0378">Hydrolase</keyword>
<proteinExistence type="predicted"/>
<comment type="caution">
    <text evidence="2">The sequence shown here is derived from an EMBL/GenBank/DDBJ whole genome shotgun (WGS) entry which is preliminary data.</text>
</comment>
<accession>A0A934TRV9</accession>
<protein>
    <submittedName>
        <fullName evidence="2">Alpha/beta hydrolase</fullName>
    </submittedName>
</protein>
<feature type="signal peptide" evidence="1">
    <location>
        <begin position="1"/>
        <end position="23"/>
    </location>
</feature>
<name>A0A934TRV9_9BURK</name>
<dbReference type="GO" id="GO:0016787">
    <property type="term" value="F:hydrolase activity"/>
    <property type="evidence" value="ECO:0007669"/>
    <property type="project" value="UniProtKB-KW"/>
</dbReference>
<dbReference type="InterPro" id="IPR029058">
    <property type="entry name" value="AB_hydrolase_fold"/>
</dbReference>
<evidence type="ECO:0000313" key="2">
    <source>
        <dbReference type="EMBL" id="MBK6006210.1"/>
    </source>
</evidence>
<evidence type="ECO:0000256" key="1">
    <source>
        <dbReference type="SAM" id="SignalP"/>
    </source>
</evidence>
<gene>
    <name evidence="2" type="ORF">JJB11_08925</name>
</gene>
<reference evidence="2" key="2">
    <citation type="submission" date="2021-01" db="EMBL/GenBank/DDBJ databases">
        <authorList>
            <person name="Kang M."/>
        </authorList>
    </citation>
    <scope>NUCLEOTIDE SEQUENCE</scope>
    <source>
        <strain evidence="2">KACC 17527</strain>
    </source>
</reference>
<organism evidence="2 3">
    <name type="scientific">Ramlibacter ginsenosidimutans</name>
    <dbReference type="NCBI Taxonomy" id="502333"/>
    <lineage>
        <taxon>Bacteria</taxon>
        <taxon>Pseudomonadati</taxon>
        <taxon>Pseudomonadota</taxon>
        <taxon>Betaproteobacteria</taxon>
        <taxon>Burkholderiales</taxon>
        <taxon>Comamonadaceae</taxon>
        <taxon>Ramlibacter</taxon>
    </lineage>
</organism>
<dbReference type="Proteomes" id="UP000630528">
    <property type="component" value="Unassembled WGS sequence"/>
</dbReference>
<dbReference type="RefSeq" id="WP_201168651.1">
    <property type="nucleotide sequence ID" value="NZ_JAEPWM010000002.1"/>
</dbReference>
<dbReference type="SUPFAM" id="SSF53474">
    <property type="entry name" value="alpha/beta-Hydrolases"/>
    <property type="match status" value="1"/>
</dbReference>
<keyword evidence="1" id="KW-0732">Signal</keyword>
<dbReference type="EMBL" id="JAEPWM010000002">
    <property type="protein sequence ID" value="MBK6006210.1"/>
    <property type="molecule type" value="Genomic_DNA"/>
</dbReference>
<dbReference type="AlphaFoldDB" id="A0A934TRV9"/>
<dbReference type="Gene3D" id="3.40.50.1820">
    <property type="entry name" value="alpha/beta hydrolase"/>
    <property type="match status" value="1"/>
</dbReference>
<evidence type="ECO:0000313" key="3">
    <source>
        <dbReference type="Proteomes" id="UP000630528"/>
    </source>
</evidence>
<keyword evidence="3" id="KW-1185">Reference proteome</keyword>